<name>A0A3D9CJV9_9FLAO</name>
<evidence type="ECO:0000313" key="2">
    <source>
        <dbReference type="Proteomes" id="UP000256326"/>
    </source>
</evidence>
<dbReference type="Pfam" id="PF00106">
    <property type="entry name" value="adh_short"/>
    <property type="match status" value="1"/>
</dbReference>
<dbReference type="Proteomes" id="UP000256326">
    <property type="component" value="Unassembled WGS sequence"/>
</dbReference>
<organism evidence="1 2">
    <name type="scientific">Epilithonimonas hispanica</name>
    <dbReference type="NCBI Taxonomy" id="358687"/>
    <lineage>
        <taxon>Bacteria</taxon>
        <taxon>Pseudomonadati</taxon>
        <taxon>Bacteroidota</taxon>
        <taxon>Flavobacteriia</taxon>
        <taxon>Flavobacteriales</taxon>
        <taxon>Weeksellaceae</taxon>
        <taxon>Chryseobacterium group</taxon>
        <taxon>Epilithonimonas</taxon>
    </lineage>
</organism>
<keyword evidence="2" id="KW-1185">Reference proteome</keyword>
<sequence>MAKEEYIDSMIAEAVSKYGTVDILINNAGIIDDFSLMSFSRMSSLS</sequence>
<protein>
    <submittedName>
        <fullName evidence="1">Uncharacterized protein</fullName>
    </submittedName>
</protein>
<dbReference type="Gene3D" id="3.40.50.720">
    <property type="entry name" value="NAD(P)-binding Rossmann-like Domain"/>
    <property type="match status" value="1"/>
</dbReference>
<gene>
    <name evidence="1" type="ORF">DRF58_17230</name>
</gene>
<dbReference type="OrthoDB" id="822355at2"/>
<dbReference type="SUPFAM" id="SSF51735">
    <property type="entry name" value="NAD(P)-binding Rossmann-fold domains"/>
    <property type="match status" value="1"/>
</dbReference>
<dbReference type="AlphaFoldDB" id="A0A3D9CJV9"/>
<dbReference type="InterPro" id="IPR002347">
    <property type="entry name" value="SDR_fam"/>
</dbReference>
<dbReference type="EMBL" id="QNUG01000070">
    <property type="protein sequence ID" value="REC66028.1"/>
    <property type="molecule type" value="Genomic_DNA"/>
</dbReference>
<dbReference type="InterPro" id="IPR036291">
    <property type="entry name" value="NAD(P)-bd_dom_sf"/>
</dbReference>
<accession>A0A3D9CJV9</accession>
<comment type="caution">
    <text evidence="1">The sequence shown here is derived from an EMBL/GenBank/DDBJ whole genome shotgun (WGS) entry which is preliminary data.</text>
</comment>
<reference evidence="1 2" key="1">
    <citation type="journal article" date="2006" name="Int. J. Syst. Evol. Microbiol.">
        <title>Chryseobacterium hispanicum sp. nov., isolated from the drinking water distribution system of Sevilla, Spain.</title>
        <authorList>
            <person name="Gallego V."/>
            <person name="Garcia M.T."/>
            <person name="Ventosa A."/>
        </authorList>
    </citation>
    <scope>NUCLEOTIDE SEQUENCE [LARGE SCALE GENOMIC DNA]</scope>
    <source>
        <strain evidence="1 2">KCTC 22104</strain>
    </source>
</reference>
<proteinExistence type="predicted"/>
<evidence type="ECO:0000313" key="1">
    <source>
        <dbReference type="EMBL" id="REC66028.1"/>
    </source>
</evidence>